<gene>
    <name evidence="1" type="ORF">SM0020_04925</name>
</gene>
<dbReference type="PATRIC" id="fig|1107881.3.peg.989"/>
<accession>H0FUZ3</accession>
<sequence>MRGGIYAIFLLVSHGNAEYFKFERDPGELLPRPYLTLVPMAVYIQWYIDRVDRRLFYTHLLSY</sequence>
<name>H0FUZ3_RHIML</name>
<organism evidence="1 2">
    <name type="scientific">Sinorhizobium meliloti CCNWSX0020</name>
    <dbReference type="NCBI Taxonomy" id="1107881"/>
    <lineage>
        <taxon>Bacteria</taxon>
        <taxon>Pseudomonadati</taxon>
        <taxon>Pseudomonadota</taxon>
        <taxon>Alphaproteobacteria</taxon>
        <taxon>Hyphomicrobiales</taxon>
        <taxon>Rhizobiaceae</taxon>
        <taxon>Sinorhizobium/Ensifer group</taxon>
        <taxon>Sinorhizobium</taxon>
    </lineage>
</organism>
<dbReference type="Proteomes" id="UP000004038">
    <property type="component" value="Unassembled WGS sequence"/>
</dbReference>
<reference evidence="1 2" key="1">
    <citation type="journal article" date="2012" name="J. Bacteriol.">
        <title>Draft Genome Sequence of Sinorhizobium meliloti CCNWSX0020, a Nitrogen-Fixing Symbiont with Copper Tolerance Capability Isolated from Lead-Zinc Mine Tailings.</title>
        <authorList>
            <person name="Li Z."/>
            <person name="Ma Z."/>
            <person name="Hao X."/>
            <person name="Wei G."/>
        </authorList>
    </citation>
    <scope>NUCLEOTIDE SEQUENCE [LARGE SCALE GENOMIC DNA]</scope>
    <source>
        <strain evidence="1 2">CCNWSX0020</strain>
    </source>
</reference>
<protein>
    <submittedName>
        <fullName evidence="1">Uncharacterized protein</fullName>
    </submittedName>
</protein>
<evidence type="ECO:0000313" key="1">
    <source>
        <dbReference type="EMBL" id="EHK79038.1"/>
    </source>
</evidence>
<proteinExistence type="predicted"/>
<dbReference type="AlphaFoldDB" id="H0FUZ3"/>
<dbReference type="EMBL" id="AGVV01000006">
    <property type="protein sequence ID" value="EHK79038.1"/>
    <property type="molecule type" value="Genomic_DNA"/>
</dbReference>
<evidence type="ECO:0000313" key="2">
    <source>
        <dbReference type="Proteomes" id="UP000004038"/>
    </source>
</evidence>